<sequence length="398" mass="41942">MMGAGLSSDRRRLLADSLAALAALLVLVVPLPVADSSPATWVAVAWSALMVSSLALRRVAPLFAVAVCALAGVGMVAQLDSPTPAVVVVLVVIYSVARTVSASVSMVLVPVFVAASIAGPLSWLGNVEEGERFVAGSMLVCLCLTLCSMAYLLGRRGKEKARYEQLERELTEERFVTDAQKLRQASELTTERVRNEVARELHDVVAHSLSVIVVQAEGSKALLTKRPEAAAEALDVIACTGRNSIGEMRHIVSLLRGDEGAAFGPSPGLSDIPEMVAKAGDRIELEMPETLPMVPESLGLTAFRIVQESVTNFLKHAGATARATVTVESSPEELRIRVADDGIGGHSGTDGGGSGLRGMRERVNAMSGTFRAGPRTGGGFDVTAILPLPSQLGRGWLR</sequence>
<keyword evidence="6 13" id="KW-0418">Kinase</keyword>
<feature type="transmembrane region" description="Helical" evidence="9">
    <location>
        <begin position="86"/>
        <end position="113"/>
    </location>
</feature>
<comment type="catalytic activity">
    <reaction evidence="1">
        <text>ATP + protein L-histidine = ADP + protein N-phospho-L-histidine.</text>
        <dbReference type="EC" id="2.7.13.3"/>
    </reaction>
</comment>
<feature type="domain" description="Histidine kinase/HSP90-like ATPase" evidence="10">
    <location>
        <begin position="303"/>
        <end position="389"/>
    </location>
</feature>
<evidence type="ECO:0000313" key="13">
    <source>
        <dbReference type="EMBL" id="TRY18062.1"/>
    </source>
</evidence>
<dbReference type="RefSeq" id="WP_143938038.1">
    <property type="nucleotide sequence ID" value="NZ_VKKG01000003.1"/>
</dbReference>
<feature type="domain" description="DUF7134" evidence="12">
    <location>
        <begin position="9"/>
        <end position="155"/>
    </location>
</feature>
<evidence type="ECO:0000256" key="8">
    <source>
        <dbReference type="ARBA" id="ARBA00023012"/>
    </source>
</evidence>
<keyword evidence="9" id="KW-1133">Transmembrane helix</keyword>
<gene>
    <name evidence="13" type="ORF">FOJ82_08360</name>
</gene>
<reference evidence="13 14" key="1">
    <citation type="submission" date="2019-07" db="EMBL/GenBank/DDBJ databases">
        <authorList>
            <person name="Zhou L.-Y."/>
        </authorList>
    </citation>
    <scope>NUCLEOTIDE SEQUENCE [LARGE SCALE GENOMIC DNA]</scope>
    <source>
        <strain evidence="13 14">YIM 101269</strain>
    </source>
</reference>
<keyword evidence="5" id="KW-0547">Nucleotide-binding</keyword>
<dbReference type="EC" id="2.7.13.3" evidence="2"/>
<evidence type="ECO:0000259" key="12">
    <source>
        <dbReference type="Pfam" id="PF23539"/>
    </source>
</evidence>
<evidence type="ECO:0000256" key="6">
    <source>
        <dbReference type="ARBA" id="ARBA00022777"/>
    </source>
</evidence>
<feature type="transmembrane region" description="Helical" evidence="9">
    <location>
        <begin position="60"/>
        <end position="79"/>
    </location>
</feature>
<dbReference type="OrthoDB" id="227596at2"/>
<dbReference type="Proteomes" id="UP000317638">
    <property type="component" value="Unassembled WGS sequence"/>
</dbReference>
<evidence type="ECO:0000256" key="1">
    <source>
        <dbReference type="ARBA" id="ARBA00000085"/>
    </source>
</evidence>
<comment type="caution">
    <text evidence="13">The sequence shown here is derived from an EMBL/GenBank/DDBJ whole genome shotgun (WGS) entry which is preliminary data.</text>
</comment>
<dbReference type="PANTHER" id="PTHR24421">
    <property type="entry name" value="NITRATE/NITRITE SENSOR PROTEIN NARX-RELATED"/>
    <property type="match status" value="1"/>
</dbReference>
<accession>A0A553K032</accession>
<dbReference type="GO" id="GO:0046983">
    <property type="term" value="F:protein dimerization activity"/>
    <property type="evidence" value="ECO:0007669"/>
    <property type="project" value="InterPro"/>
</dbReference>
<evidence type="ECO:0000256" key="4">
    <source>
        <dbReference type="ARBA" id="ARBA00022679"/>
    </source>
</evidence>
<evidence type="ECO:0000313" key="14">
    <source>
        <dbReference type="Proteomes" id="UP000317638"/>
    </source>
</evidence>
<dbReference type="GO" id="GO:0016020">
    <property type="term" value="C:membrane"/>
    <property type="evidence" value="ECO:0007669"/>
    <property type="project" value="InterPro"/>
</dbReference>
<name>A0A553K032_9ACTN</name>
<dbReference type="GO" id="GO:0000155">
    <property type="term" value="F:phosphorelay sensor kinase activity"/>
    <property type="evidence" value="ECO:0007669"/>
    <property type="project" value="InterPro"/>
</dbReference>
<dbReference type="Pfam" id="PF07730">
    <property type="entry name" value="HisKA_3"/>
    <property type="match status" value="1"/>
</dbReference>
<protein>
    <recommendedName>
        <fullName evidence="2">histidine kinase</fullName>
        <ecNumber evidence="2">2.7.13.3</ecNumber>
    </recommendedName>
</protein>
<feature type="transmembrane region" description="Helical" evidence="9">
    <location>
        <begin position="133"/>
        <end position="153"/>
    </location>
</feature>
<organism evidence="13 14">
    <name type="scientific">Tessaracoccus rhinocerotis</name>
    <dbReference type="NCBI Taxonomy" id="1689449"/>
    <lineage>
        <taxon>Bacteria</taxon>
        <taxon>Bacillati</taxon>
        <taxon>Actinomycetota</taxon>
        <taxon>Actinomycetes</taxon>
        <taxon>Propionibacteriales</taxon>
        <taxon>Propionibacteriaceae</taxon>
        <taxon>Tessaracoccus</taxon>
    </lineage>
</organism>
<dbReference type="InterPro" id="IPR036890">
    <property type="entry name" value="HATPase_C_sf"/>
</dbReference>
<dbReference type="PANTHER" id="PTHR24421:SF10">
    <property type="entry name" value="NITRATE_NITRITE SENSOR PROTEIN NARQ"/>
    <property type="match status" value="1"/>
</dbReference>
<dbReference type="EMBL" id="VKKG01000003">
    <property type="protein sequence ID" value="TRY18062.1"/>
    <property type="molecule type" value="Genomic_DNA"/>
</dbReference>
<dbReference type="Gene3D" id="3.30.565.10">
    <property type="entry name" value="Histidine kinase-like ATPase, C-terminal domain"/>
    <property type="match status" value="1"/>
</dbReference>
<evidence type="ECO:0000256" key="7">
    <source>
        <dbReference type="ARBA" id="ARBA00022840"/>
    </source>
</evidence>
<evidence type="ECO:0000256" key="9">
    <source>
        <dbReference type="SAM" id="Phobius"/>
    </source>
</evidence>
<keyword evidence="14" id="KW-1185">Reference proteome</keyword>
<keyword evidence="9" id="KW-0472">Membrane</keyword>
<dbReference type="AlphaFoldDB" id="A0A553K032"/>
<keyword evidence="7" id="KW-0067">ATP-binding</keyword>
<keyword evidence="4" id="KW-0808">Transferase</keyword>
<proteinExistence type="predicted"/>
<evidence type="ECO:0000256" key="3">
    <source>
        <dbReference type="ARBA" id="ARBA00022553"/>
    </source>
</evidence>
<dbReference type="InterPro" id="IPR011712">
    <property type="entry name" value="Sig_transdc_His_kin_sub3_dim/P"/>
</dbReference>
<evidence type="ECO:0000256" key="2">
    <source>
        <dbReference type="ARBA" id="ARBA00012438"/>
    </source>
</evidence>
<dbReference type="InterPro" id="IPR050482">
    <property type="entry name" value="Sensor_HK_TwoCompSys"/>
</dbReference>
<dbReference type="GO" id="GO:0005524">
    <property type="term" value="F:ATP binding"/>
    <property type="evidence" value="ECO:0007669"/>
    <property type="project" value="UniProtKB-KW"/>
</dbReference>
<feature type="domain" description="Signal transduction histidine kinase subgroup 3 dimerisation and phosphoacceptor" evidence="11">
    <location>
        <begin position="194"/>
        <end position="257"/>
    </location>
</feature>
<keyword evidence="9" id="KW-0812">Transmembrane</keyword>
<dbReference type="Gene3D" id="1.20.5.1930">
    <property type="match status" value="1"/>
</dbReference>
<evidence type="ECO:0000259" key="11">
    <source>
        <dbReference type="Pfam" id="PF07730"/>
    </source>
</evidence>
<dbReference type="InterPro" id="IPR055558">
    <property type="entry name" value="DUF7134"/>
</dbReference>
<evidence type="ECO:0000259" key="10">
    <source>
        <dbReference type="Pfam" id="PF02518"/>
    </source>
</evidence>
<dbReference type="Pfam" id="PF02518">
    <property type="entry name" value="HATPase_c"/>
    <property type="match status" value="1"/>
</dbReference>
<keyword evidence="3" id="KW-0597">Phosphoprotein</keyword>
<dbReference type="InterPro" id="IPR003594">
    <property type="entry name" value="HATPase_dom"/>
</dbReference>
<dbReference type="SUPFAM" id="SSF55874">
    <property type="entry name" value="ATPase domain of HSP90 chaperone/DNA topoisomerase II/histidine kinase"/>
    <property type="match status" value="1"/>
</dbReference>
<evidence type="ECO:0000256" key="5">
    <source>
        <dbReference type="ARBA" id="ARBA00022741"/>
    </source>
</evidence>
<dbReference type="CDD" id="cd16917">
    <property type="entry name" value="HATPase_UhpB-NarQ-NarX-like"/>
    <property type="match status" value="1"/>
</dbReference>
<keyword evidence="8" id="KW-0902">Two-component regulatory system</keyword>
<dbReference type="Pfam" id="PF23539">
    <property type="entry name" value="DUF7134"/>
    <property type="match status" value="1"/>
</dbReference>